<dbReference type="PANTHER" id="PTHR43289:SF6">
    <property type="entry name" value="SERINE_THREONINE-PROTEIN KINASE NEKL-3"/>
    <property type="match status" value="1"/>
</dbReference>
<dbReference type="PANTHER" id="PTHR43289">
    <property type="entry name" value="MITOGEN-ACTIVATED PROTEIN KINASE KINASE KINASE 20-RELATED"/>
    <property type="match status" value="1"/>
</dbReference>
<dbReference type="STRING" id="1912795.BK816_00090"/>
<reference evidence="15 16" key="1">
    <citation type="submission" date="2016-10" db="EMBL/GenBank/DDBJ databases">
        <title>Actinomyces aegypiusis sp. nov., isolated from the Aegypius monachus in Qinghai Tibet Plateau China.</title>
        <authorList>
            <person name="Wang Y."/>
        </authorList>
    </citation>
    <scope>NUCLEOTIDE SEQUENCE [LARGE SCALE GENOMIC DNA]</scope>
    <source>
        <strain evidence="15 16">VUL4_3</strain>
    </source>
</reference>
<comment type="catalytic activity">
    <reaction evidence="8">
        <text>L-threonyl-[protein] + ATP = O-phospho-L-threonyl-[protein] + ADP + H(+)</text>
        <dbReference type="Rhea" id="RHEA:46608"/>
        <dbReference type="Rhea" id="RHEA-COMP:11060"/>
        <dbReference type="Rhea" id="RHEA-COMP:11605"/>
        <dbReference type="ChEBI" id="CHEBI:15378"/>
        <dbReference type="ChEBI" id="CHEBI:30013"/>
        <dbReference type="ChEBI" id="CHEBI:30616"/>
        <dbReference type="ChEBI" id="CHEBI:61977"/>
        <dbReference type="ChEBI" id="CHEBI:456216"/>
        <dbReference type="EC" id="2.7.11.1"/>
    </reaction>
</comment>
<evidence type="ECO:0000313" key="16">
    <source>
        <dbReference type="Proteomes" id="UP000176288"/>
    </source>
</evidence>
<feature type="transmembrane region" description="Helical" evidence="12">
    <location>
        <begin position="365"/>
        <end position="387"/>
    </location>
</feature>
<feature type="binding site" evidence="10">
    <location>
        <position position="42"/>
    </location>
    <ligand>
        <name>ATP</name>
        <dbReference type="ChEBI" id="CHEBI:30616"/>
    </ligand>
</feature>
<keyword evidence="4" id="KW-0677">Repeat</keyword>
<dbReference type="OrthoDB" id="9762169at2"/>
<dbReference type="GO" id="GO:0005524">
    <property type="term" value="F:ATP binding"/>
    <property type="evidence" value="ECO:0007669"/>
    <property type="project" value="UniProtKB-UniRule"/>
</dbReference>
<dbReference type="FunFam" id="1.10.510.10:FF:000021">
    <property type="entry name" value="Serine/threonine protein kinase"/>
    <property type="match status" value="1"/>
</dbReference>
<evidence type="ECO:0000256" key="12">
    <source>
        <dbReference type="SAM" id="Phobius"/>
    </source>
</evidence>
<dbReference type="SMART" id="SM00220">
    <property type="entry name" value="S_TKc"/>
    <property type="match status" value="1"/>
</dbReference>
<dbReference type="PROSITE" id="PS51178">
    <property type="entry name" value="PASTA"/>
    <property type="match status" value="2"/>
</dbReference>
<feature type="domain" description="PASTA" evidence="14">
    <location>
        <begin position="406"/>
        <end position="470"/>
    </location>
</feature>
<dbReference type="GO" id="GO:0004674">
    <property type="term" value="F:protein serine/threonine kinase activity"/>
    <property type="evidence" value="ECO:0007669"/>
    <property type="project" value="UniProtKB-KW"/>
</dbReference>
<evidence type="ECO:0000259" key="13">
    <source>
        <dbReference type="PROSITE" id="PS50011"/>
    </source>
</evidence>
<dbReference type="CDD" id="cd14014">
    <property type="entry name" value="STKc_PknB_like"/>
    <property type="match status" value="1"/>
</dbReference>
<gene>
    <name evidence="15" type="ORF">BK816_00090</name>
</gene>
<evidence type="ECO:0000256" key="7">
    <source>
        <dbReference type="ARBA" id="ARBA00022840"/>
    </source>
</evidence>
<evidence type="ECO:0000256" key="1">
    <source>
        <dbReference type="ARBA" id="ARBA00012513"/>
    </source>
</evidence>
<dbReference type="InterPro" id="IPR005543">
    <property type="entry name" value="PASTA_dom"/>
</dbReference>
<dbReference type="PROSITE" id="PS50011">
    <property type="entry name" value="PROTEIN_KINASE_DOM"/>
    <property type="match status" value="1"/>
</dbReference>
<protein>
    <recommendedName>
        <fullName evidence="1">non-specific serine/threonine protein kinase</fullName>
        <ecNumber evidence="1">2.7.11.1</ecNumber>
    </recommendedName>
</protein>
<evidence type="ECO:0000256" key="6">
    <source>
        <dbReference type="ARBA" id="ARBA00022777"/>
    </source>
</evidence>
<dbReference type="InterPro" id="IPR011009">
    <property type="entry name" value="Kinase-like_dom_sf"/>
</dbReference>
<organism evidence="15 16">
    <name type="scientific">Boudabousia tangfeifanii</name>
    <dbReference type="NCBI Taxonomy" id="1912795"/>
    <lineage>
        <taxon>Bacteria</taxon>
        <taxon>Bacillati</taxon>
        <taxon>Actinomycetota</taxon>
        <taxon>Actinomycetes</taxon>
        <taxon>Actinomycetales</taxon>
        <taxon>Actinomycetaceae</taxon>
        <taxon>Boudabousia</taxon>
    </lineage>
</organism>
<keyword evidence="5 10" id="KW-0547">Nucleotide-binding</keyword>
<dbReference type="KEGG" id="avu:BK816_00090"/>
<dbReference type="PROSITE" id="PS00108">
    <property type="entry name" value="PROTEIN_KINASE_ST"/>
    <property type="match status" value="1"/>
</dbReference>
<dbReference type="InterPro" id="IPR017441">
    <property type="entry name" value="Protein_kinase_ATP_BS"/>
</dbReference>
<accession>A0A1D9MHV6</accession>
<name>A0A1D9MHV6_9ACTO</name>
<dbReference type="Gene3D" id="1.10.510.10">
    <property type="entry name" value="Transferase(Phosphotransferase) domain 1"/>
    <property type="match status" value="1"/>
</dbReference>
<feature type="compositionally biased region" description="Pro residues" evidence="11">
    <location>
        <begin position="604"/>
        <end position="626"/>
    </location>
</feature>
<feature type="domain" description="Protein kinase" evidence="13">
    <location>
        <begin position="13"/>
        <end position="281"/>
    </location>
</feature>
<dbReference type="NCBIfam" id="NF033483">
    <property type="entry name" value="PknB_PASTA_kin"/>
    <property type="match status" value="1"/>
</dbReference>
<keyword evidence="6" id="KW-0418">Kinase</keyword>
<keyword evidence="12" id="KW-0472">Membrane</keyword>
<dbReference type="SMART" id="SM00740">
    <property type="entry name" value="PASTA"/>
    <property type="match status" value="2"/>
</dbReference>
<dbReference type="RefSeq" id="WP_071163348.1">
    <property type="nucleotide sequence ID" value="NZ_CP017812.1"/>
</dbReference>
<evidence type="ECO:0000256" key="3">
    <source>
        <dbReference type="ARBA" id="ARBA00022679"/>
    </source>
</evidence>
<feature type="domain" description="PASTA" evidence="14">
    <location>
        <begin position="471"/>
        <end position="537"/>
    </location>
</feature>
<proteinExistence type="predicted"/>
<dbReference type="InterPro" id="IPR008271">
    <property type="entry name" value="Ser/Thr_kinase_AS"/>
</dbReference>
<dbReference type="FunFam" id="3.30.200.20:FF:000035">
    <property type="entry name" value="Serine/threonine protein kinase Stk1"/>
    <property type="match status" value="1"/>
</dbReference>
<dbReference type="Pfam" id="PF03793">
    <property type="entry name" value="PASTA"/>
    <property type="match status" value="2"/>
</dbReference>
<keyword evidence="12" id="KW-1133">Transmembrane helix</keyword>
<feature type="region of interest" description="Disordered" evidence="11">
    <location>
        <begin position="603"/>
        <end position="644"/>
    </location>
</feature>
<dbReference type="EC" id="2.7.11.1" evidence="1"/>
<feature type="region of interest" description="Disordered" evidence="11">
    <location>
        <begin position="298"/>
        <end position="323"/>
    </location>
</feature>
<keyword evidence="7 10" id="KW-0067">ATP-binding</keyword>
<evidence type="ECO:0000256" key="9">
    <source>
        <dbReference type="ARBA" id="ARBA00048679"/>
    </source>
</evidence>
<evidence type="ECO:0000313" key="15">
    <source>
        <dbReference type="EMBL" id="AOZ71882.1"/>
    </source>
</evidence>
<keyword evidence="16" id="KW-1185">Reference proteome</keyword>
<evidence type="ECO:0000256" key="4">
    <source>
        <dbReference type="ARBA" id="ARBA00022737"/>
    </source>
</evidence>
<evidence type="ECO:0000256" key="10">
    <source>
        <dbReference type="PROSITE-ProRule" id="PRU10141"/>
    </source>
</evidence>
<dbReference type="Gene3D" id="3.30.200.20">
    <property type="entry name" value="Phosphorylase Kinase, domain 1"/>
    <property type="match status" value="1"/>
</dbReference>
<comment type="catalytic activity">
    <reaction evidence="9">
        <text>L-seryl-[protein] + ATP = O-phospho-L-seryl-[protein] + ADP + H(+)</text>
        <dbReference type="Rhea" id="RHEA:17989"/>
        <dbReference type="Rhea" id="RHEA-COMP:9863"/>
        <dbReference type="Rhea" id="RHEA-COMP:11604"/>
        <dbReference type="ChEBI" id="CHEBI:15378"/>
        <dbReference type="ChEBI" id="CHEBI:29999"/>
        <dbReference type="ChEBI" id="CHEBI:30616"/>
        <dbReference type="ChEBI" id="CHEBI:83421"/>
        <dbReference type="ChEBI" id="CHEBI:456216"/>
        <dbReference type="EC" id="2.7.11.1"/>
    </reaction>
</comment>
<dbReference type="InterPro" id="IPR000719">
    <property type="entry name" value="Prot_kinase_dom"/>
</dbReference>
<evidence type="ECO:0000259" key="14">
    <source>
        <dbReference type="PROSITE" id="PS51178"/>
    </source>
</evidence>
<dbReference type="PROSITE" id="PS00107">
    <property type="entry name" value="PROTEIN_KINASE_ATP"/>
    <property type="match status" value="1"/>
</dbReference>
<evidence type="ECO:0000256" key="8">
    <source>
        <dbReference type="ARBA" id="ARBA00047899"/>
    </source>
</evidence>
<evidence type="ECO:0000256" key="5">
    <source>
        <dbReference type="ARBA" id="ARBA00022741"/>
    </source>
</evidence>
<dbReference type="EMBL" id="CP017812">
    <property type="protein sequence ID" value="AOZ71882.1"/>
    <property type="molecule type" value="Genomic_DNA"/>
</dbReference>
<dbReference type="CDD" id="cd06577">
    <property type="entry name" value="PASTA_pknB"/>
    <property type="match status" value="2"/>
</dbReference>
<evidence type="ECO:0000256" key="2">
    <source>
        <dbReference type="ARBA" id="ARBA00022527"/>
    </source>
</evidence>
<sequence>MVDSQSRRLAGRYELRGLIGRGGMAEVRLGYDLRLSRVVAIKMLRTDLARDPIFQERFRREAQSAASLNHPAIVAVYDTGEELLSTPDGSNVSVPYIVMEYVEGHTVRDLLANGQPVMLDEAVEIVAGVLSALEYSHHEGLVHRDIKPGNIMLTNTGKVKVMDFGIARALEDSQATMTQTDAVVGTAQYLSPEQAQGETVDARSDLYSTGCVLFELLTGRPPFRGDSAVAVAYQHVSEPPPVPSSIASDIPGSLDQVVLRSLAKRRQDRYSSAAEMRADLMHAAKGGEIAPVPPTAFLSTQRQSPDAATTTTLPPMPPKPANATQVVPPVPGPPTSVVPPVNSHVGPPTGVNQQVDPPQKSKNGWLVAMLVILSLVLVGGGIAYLLWPGSGAGIGTTEPTATEDVRVPDDLIGKTQAEARKLLDEAGLKVRIAPDRDHSDKVPADAVLATEPASQAMVPKGSTVTLTLSAGPKATALGNYAGQDQADALAALKAGGFKVSVKTVDDPEVEKGRVIGTEPAAGTELKSGDAVQLLVASGYVKIPSDLIGEPVSDVSNELSKLGLSVTTQKVEDDSRDPDTVVGLNPMGTAPIHSNVTVSYIVHPAAPPAPVTPTVETPPQPEQPPANPDEKEPETGKTPAPKPKN</sequence>
<dbReference type="Pfam" id="PF00069">
    <property type="entry name" value="Pkinase"/>
    <property type="match status" value="1"/>
</dbReference>
<dbReference type="Proteomes" id="UP000176288">
    <property type="component" value="Chromosome"/>
</dbReference>
<evidence type="ECO:0000256" key="11">
    <source>
        <dbReference type="SAM" id="MobiDB-lite"/>
    </source>
</evidence>
<dbReference type="AlphaFoldDB" id="A0A1D9MHV6"/>
<keyword evidence="12" id="KW-0812">Transmembrane</keyword>
<keyword evidence="3" id="KW-0808">Transferase</keyword>
<dbReference type="SUPFAM" id="SSF56112">
    <property type="entry name" value="Protein kinase-like (PK-like)"/>
    <property type="match status" value="1"/>
</dbReference>
<dbReference type="GO" id="GO:0045717">
    <property type="term" value="P:negative regulation of fatty acid biosynthetic process"/>
    <property type="evidence" value="ECO:0007669"/>
    <property type="project" value="UniProtKB-ARBA"/>
</dbReference>
<keyword evidence="2" id="KW-0723">Serine/threonine-protein kinase</keyword>
<dbReference type="Gene3D" id="3.30.10.20">
    <property type="match status" value="3"/>
</dbReference>